<gene>
    <name evidence="7" type="ORF">KM312_00340</name>
</gene>
<dbReference type="AlphaFoldDB" id="A0A947CU71"/>
<comment type="similarity">
    <text evidence="2">Belongs to the bacterial solute-binding protein 1 family.</text>
</comment>
<dbReference type="EMBL" id="JAHHQF010000009">
    <property type="protein sequence ID" value="MBT9281119.1"/>
    <property type="molecule type" value="Genomic_DNA"/>
</dbReference>
<dbReference type="PANTHER" id="PTHR43649:SF31">
    <property type="entry name" value="SN-GLYCEROL-3-PHOSPHATE-BINDING PERIPLASMIC PROTEIN UGPB"/>
    <property type="match status" value="1"/>
</dbReference>
<dbReference type="SUPFAM" id="SSF53850">
    <property type="entry name" value="Periplasmic binding protein-like II"/>
    <property type="match status" value="1"/>
</dbReference>
<dbReference type="InterPro" id="IPR050490">
    <property type="entry name" value="Bact_solute-bd_prot1"/>
</dbReference>
<organism evidence="7 8">
    <name type="scientific">Hydrogenibacillus schlegelii</name>
    <name type="common">Bacillus schlegelii</name>
    <dbReference type="NCBI Taxonomy" id="1484"/>
    <lineage>
        <taxon>Bacteria</taxon>
        <taxon>Bacillati</taxon>
        <taxon>Bacillota</taxon>
        <taxon>Bacilli</taxon>
        <taxon>Bacillales</taxon>
        <taxon>Bacillales Family X. Incertae Sedis</taxon>
        <taxon>Hydrogenibacillus</taxon>
    </lineage>
</organism>
<evidence type="ECO:0000256" key="5">
    <source>
        <dbReference type="SAM" id="MobiDB-lite"/>
    </source>
</evidence>
<keyword evidence="4 6" id="KW-0732">Signal</keyword>
<dbReference type="Proteomes" id="UP000748108">
    <property type="component" value="Unassembled WGS sequence"/>
</dbReference>
<proteinExistence type="inferred from homology"/>
<protein>
    <submittedName>
        <fullName evidence="7">Extracellular solute-binding protein</fullName>
    </submittedName>
</protein>
<accession>A0A947CU71</accession>
<comment type="subcellular location">
    <subcellularLocation>
        <location evidence="1">Cell envelope</location>
    </subcellularLocation>
</comment>
<evidence type="ECO:0000313" key="8">
    <source>
        <dbReference type="Proteomes" id="UP000748108"/>
    </source>
</evidence>
<dbReference type="Gene3D" id="3.40.190.10">
    <property type="entry name" value="Periplasmic binding protein-like II"/>
    <property type="match status" value="1"/>
</dbReference>
<name>A0A947CU71_HYDSH</name>
<keyword evidence="3" id="KW-0813">Transport</keyword>
<feature type="signal peptide" evidence="6">
    <location>
        <begin position="1"/>
        <end position="19"/>
    </location>
</feature>
<dbReference type="PROSITE" id="PS51257">
    <property type="entry name" value="PROKAR_LIPOPROTEIN"/>
    <property type="match status" value="1"/>
</dbReference>
<evidence type="ECO:0000313" key="7">
    <source>
        <dbReference type="EMBL" id="MBT9281119.1"/>
    </source>
</evidence>
<evidence type="ECO:0000256" key="3">
    <source>
        <dbReference type="ARBA" id="ARBA00022448"/>
    </source>
</evidence>
<dbReference type="InterPro" id="IPR006059">
    <property type="entry name" value="SBP"/>
</dbReference>
<dbReference type="GO" id="GO:0030313">
    <property type="term" value="C:cell envelope"/>
    <property type="evidence" value="ECO:0007669"/>
    <property type="project" value="UniProtKB-SubCell"/>
</dbReference>
<feature type="non-terminal residue" evidence="7">
    <location>
        <position position="214"/>
    </location>
</feature>
<evidence type="ECO:0000256" key="6">
    <source>
        <dbReference type="SAM" id="SignalP"/>
    </source>
</evidence>
<reference evidence="7" key="1">
    <citation type="journal article" date="2021" name="Microbiology">
        <title>Metagenomic Analysis of the Microbial Community in the Underground Coal Fire Area (Kemerovo Region, Russia) Revealed Predominance of Thermophilic Members of the Phyla Deinococcus-thermus, Aquificae, and Firmicutes.</title>
        <authorList>
            <person name="Kadnikov V."/>
            <person name="Mardanov A.V."/>
            <person name="Beletsky A.V."/>
            <person name="Karnachuk O.V."/>
            <person name="Ravin N.V."/>
        </authorList>
    </citation>
    <scope>NUCLEOTIDE SEQUENCE</scope>
    <source>
        <strain evidence="7">RBS10-49</strain>
    </source>
</reference>
<evidence type="ECO:0000256" key="1">
    <source>
        <dbReference type="ARBA" id="ARBA00004196"/>
    </source>
</evidence>
<feature type="chain" id="PRO_5039168381" evidence="6">
    <location>
        <begin position="20"/>
        <end position="214"/>
    </location>
</feature>
<evidence type="ECO:0000256" key="2">
    <source>
        <dbReference type="ARBA" id="ARBA00008520"/>
    </source>
</evidence>
<feature type="region of interest" description="Disordered" evidence="5">
    <location>
        <begin position="25"/>
        <end position="54"/>
    </location>
</feature>
<comment type="caution">
    <text evidence="7">The sequence shown here is derived from an EMBL/GenBank/DDBJ whole genome shotgun (WGS) entry which is preliminary data.</text>
</comment>
<dbReference type="Pfam" id="PF01547">
    <property type="entry name" value="SBP_bac_1"/>
    <property type="match status" value="1"/>
</dbReference>
<evidence type="ECO:0000256" key="4">
    <source>
        <dbReference type="ARBA" id="ARBA00022729"/>
    </source>
</evidence>
<sequence length="214" mass="23782">MKRSFPSIAVFAFIIAALAACGRPPANQAPAPSGGDNAARGSTAEATNAGNFPTRLSGPVEITFWHAMTGHHEEALRAIADRFMADHPDIRIKLVGQGNYGDLQEKLTAAAKSKTLPVMAQVIETWVTDFKQNGLVTDLTPYIEHPDIGWTKEELDDIVEVFRKANQWDGRYFSLPFSKSTQILFYNTDLFQERGVKVPKTWDELRQAAEKLTF</sequence>
<dbReference type="PANTHER" id="PTHR43649">
    <property type="entry name" value="ARABINOSE-BINDING PROTEIN-RELATED"/>
    <property type="match status" value="1"/>
</dbReference>